<dbReference type="Proteomes" id="UP000019140">
    <property type="component" value="Unassembled WGS sequence"/>
</dbReference>
<accession>W4LL51</accession>
<keyword evidence="8" id="KW-0460">Magnesium</keyword>
<dbReference type="PANTHER" id="PTHR46494:SF1">
    <property type="entry name" value="CORA FAMILY METAL ION TRANSPORTER (EUROFUNG)"/>
    <property type="match status" value="1"/>
</dbReference>
<comment type="subcellular location">
    <subcellularLocation>
        <location evidence="1">Cell membrane</location>
        <topology evidence="1">Multi-pass membrane protein</topology>
    </subcellularLocation>
    <subcellularLocation>
        <location evidence="8">Membrane</location>
        <topology evidence="8">Multi-pass membrane protein</topology>
    </subcellularLocation>
</comment>
<evidence type="ECO:0000313" key="10">
    <source>
        <dbReference type="Proteomes" id="UP000019140"/>
    </source>
</evidence>
<evidence type="ECO:0000256" key="3">
    <source>
        <dbReference type="ARBA" id="ARBA00022448"/>
    </source>
</evidence>
<evidence type="ECO:0000256" key="5">
    <source>
        <dbReference type="ARBA" id="ARBA00022692"/>
    </source>
</evidence>
<dbReference type="InterPro" id="IPR045861">
    <property type="entry name" value="CorA_cytoplasmic_dom"/>
</dbReference>
<dbReference type="AlphaFoldDB" id="W4LL51"/>
<dbReference type="GO" id="GO:0015095">
    <property type="term" value="F:magnesium ion transmembrane transporter activity"/>
    <property type="evidence" value="ECO:0007669"/>
    <property type="project" value="UniProtKB-UniRule"/>
</dbReference>
<dbReference type="InterPro" id="IPR004488">
    <property type="entry name" value="Mg/Co-transport_prot_CorA"/>
</dbReference>
<dbReference type="EMBL" id="AZHX01001927">
    <property type="protein sequence ID" value="ETW98644.1"/>
    <property type="molecule type" value="Genomic_DNA"/>
</dbReference>
<evidence type="ECO:0000256" key="8">
    <source>
        <dbReference type="RuleBase" id="RU362010"/>
    </source>
</evidence>
<proteinExistence type="inferred from homology"/>
<protein>
    <recommendedName>
        <fullName evidence="8">Magnesium transport protein CorA</fullName>
    </recommendedName>
</protein>
<keyword evidence="6" id="KW-1133">Transmembrane helix</keyword>
<keyword evidence="8" id="KW-0406">Ion transport</keyword>
<dbReference type="NCBIfam" id="TIGR00383">
    <property type="entry name" value="corA"/>
    <property type="match status" value="1"/>
</dbReference>
<evidence type="ECO:0000256" key="2">
    <source>
        <dbReference type="ARBA" id="ARBA00009765"/>
    </source>
</evidence>
<dbReference type="Gene3D" id="3.30.460.20">
    <property type="entry name" value="CorA soluble domain-like"/>
    <property type="match status" value="1"/>
</dbReference>
<evidence type="ECO:0000313" key="9">
    <source>
        <dbReference type="EMBL" id="ETW98644.1"/>
    </source>
</evidence>
<keyword evidence="10" id="KW-1185">Reference proteome</keyword>
<dbReference type="Gene3D" id="1.20.58.340">
    <property type="entry name" value="Magnesium transport protein CorA, transmembrane region"/>
    <property type="match status" value="1"/>
</dbReference>
<evidence type="ECO:0000256" key="6">
    <source>
        <dbReference type="ARBA" id="ARBA00022989"/>
    </source>
</evidence>
<dbReference type="HOGENOM" id="CLU_007127_0_0_7"/>
<comment type="caution">
    <text evidence="9">The sequence shown here is derived from an EMBL/GenBank/DDBJ whole genome shotgun (WGS) entry which is preliminary data.</text>
</comment>
<evidence type="ECO:0000256" key="4">
    <source>
        <dbReference type="ARBA" id="ARBA00022475"/>
    </source>
</evidence>
<dbReference type="Pfam" id="PF01544">
    <property type="entry name" value="CorA"/>
    <property type="match status" value="1"/>
</dbReference>
<comment type="function">
    <text evidence="8">Mediates influx of magnesium ions.</text>
</comment>
<evidence type="ECO:0000256" key="7">
    <source>
        <dbReference type="ARBA" id="ARBA00023136"/>
    </source>
</evidence>
<dbReference type="PANTHER" id="PTHR46494">
    <property type="entry name" value="CORA FAMILY METAL ION TRANSPORTER (EUROFUNG)"/>
    <property type="match status" value="1"/>
</dbReference>
<sequence>MMVWQKRYSPPGASPGTLHLPSALRGDVRITAIHYSPGAYSEEEIIDLDDFLRTAPGDGVLWINMDGLGDVSALEKLGQHWNLHPLSLEDVLNVPQRSKMEDYEHYAFLTFRTAFMEAPQHVCMEQVSLFWGTSYVLTFQDEAEHDAFEPVRNRIRHRRGHIRQHGADYLAYALLDAAIDSFFPVLETLGEELEALEEAVLKAPTRETMEAIHAIRRTLTHLRRVIWPTREMVHAFAHSESERMTGSTRVFLRDCYDHVLQVLDVLESYRDLGGSLMETYLSAQSYR</sequence>
<dbReference type="GO" id="GO:0000287">
    <property type="term" value="F:magnesium ion binding"/>
    <property type="evidence" value="ECO:0007669"/>
    <property type="project" value="TreeGrafter"/>
</dbReference>
<dbReference type="FunFam" id="1.20.58.340:FF:000012">
    <property type="entry name" value="Magnesium transport protein CorA"/>
    <property type="match status" value="1"/>
</dbReference>
<comment type="similarity">
    <text evidence="2 8">Belongs to the CorA metal ion transporter (MIT) (TC 1.A.35) family.</text>
</comment>
<gene>
    <name evidence="8" type="primary">corA</name>
    <name evidence="9" type="ORF">ETSY2_42500</name>
</gene>
<feature type="non-terminal residue" evidence="9">
    <location>
        <position position="287"/>
    </location>
</feature>
<keyword evidence="4 8" id="KW-1003">Cell membrane</keyword>
<evidence type="ECO:0000256" key="1">
    <source>
        <dbReference type="ARBA" id="ARBA00004651"/>
    </source>
</evidence>
<keyword evidence="5" id="KW-0812">Transmembrane</keyword>
<dbReference type="GO" id="GO:0005886">
    <property type="term" value="C:plasma membrane"/>
    <property type="evidence" value="ECO:0007669"/>
    <property type="project" value="UniProtKB-SubCell"/>
</dbReference>
<dbReference type="GO" id="GO:0050897">
    <property type="term" value="F:cobalt ion binding"/>
    <property type="evidence" value="ECO:0007669"/>
    <property type="project" value="TreeGrafter"/>
</dbReference>
<keyword evidence="7" id="KW-0472">Membrane</keyword>
<dbReference type="GO" id="GO:0015087">
    <property type="term" value="F:cobalt ion transmembrane transporter activity"/>
    <property type="evidence" value="ECO:0007669"/>
    <property type="project" value="UniProtKB-UniRule"/>
</dbReference>
<keyword evidence="3 8" id="KW-0813">Transport</keyword>
<reference evidence="9 10" key="1">
    <citation type="journal article" date="2014" name="Nature">
        <title>An environmental bacterial taxon with a large and distinct metabolic repertoire.</title>
        <authorList>
            <person name="Wilson M.C."/>
            <person name="Mori T."/>
            <person name="Ruckert C."/>
            <person name="Uria A.R."/>
            <person name="Helf M.J."/>
            <person name="Takada K."/>
            <person name="Gernert C."/>
            <person name="Steffens U.A."/>
            <person name="Heycke N."/>
            <person name="Schmitt S."/>
            <person name="Rinke C."/>
            <person name="Helfrich E.J."/>
            <person name="Brachmann A.O."/>
            <person name="Gurgui C."/>
            <person name="Wakimoto T."/>
            <person name="Kracht M."/>
            <person name="Crusemann M."/>
            <person name="Hentschel U."/>
            <person name="Abe I."/>
            <person name="Matsunaga S."/>
            <person name="Kalinowski J."/>
            <person name="Takeyama H."/>
            <person name="Piel J."/>
        </authorList>
    </citation>
    <scope>NUCLEOTIDE SEQUENCE [LARGE SCALE GENOMIC DNA]</scope>
    <source>
        <strain evidence="10">TSY2</strain>
    </source>
</reference>
<organism evidence="9 10">
    <name type="scientific">Candidatus Entotheonella gemina</name>
    <dbReference type="NCBI Taxonomy" id="1429439"/>
    <lineage>
        <taxon>Bacteria</taxon>
        <taxon>Pseudomonadati</taxon>
        <taxon>Nitrospinota/Tectimicrobiota group</taxon>
        <taxon>Candidatus Tectimicrobiota</taxon>
        <taxon>Candidatus Entotheonellia</taxon>
        <taxon>Candidatus Entotheonellales</taxon>
        <taxon>Candidatus Entotheonellaceae</taxon>
        <taxon>Candidatus Entotheonella</taxon>
    </lineage>
</organism>
<dbReference type="InterPro" id="IPR002523">
    <property type="entry name" value="MgTranspt_CorA/ZnTranspt_ZntB"/>
</dbReference>
<dbReference type="SUPFAM" id="SSF143865">
    <property type="entry name" value="CorA soluble domain-like"/>
    <property type="match status" value="1"/>
</dbReference>
<name>W4LL51_9BACT</name>